<keyword evidence="2" id="KW-0418">Kinase</keyword>
<dbReference type="AlphaFoldDB" id="A0A1M7PW30"/>
<dbReference type="Proteomes" id="UP000184513">
    <property type="component" value="Unassembled WGS sequence"/>
</dbReference>
<dbReference type="EMBL" id="FRCY01000011">
    <property type="protein sequence ID" value="SHN21818.1"/>
    <property type="molecule type" value="Genomic_DNA"/>
</dbReference>
<name>A0A1M7PW30_9BACT</name>
<evidence type="ECO:0000256" key="1">
    <source>
        <dbReference type="ARBA" id="ARBA00006479"/>
    </source>
</evidence>
<dbReference type="PANTHER" id="PTHR18964:SF149">
    <property type="entry name" value="BIFUNCTIONAL UDP-N-ACETYLGLUCOSAMINE 2-EPIMERASE_N-ACETYLMANNOSAMINE KINASE"/>
    <property type="match status" value="1"/>
</dbReference>
<dbReference type="Gene3D" id="3.30.420.40">
    <property type="match status" value="2"/>
</dbReference>
<comment type="similarity">
    <text evidence="1">Belongs to the ROK (NagC/XylR) family.</text>
</comment>
<evidence type="ECO:0000313" key="2">
    <source>
        <dbReference type="EMBL" id="SHN21818.1"/>
    </source>
</evidence>
<dbReference type="GO" id="GO:0016301">
    <property type="term" value="F:kinase activity"/>
    <property type="evidence" value="ECO:0007669"/>
    <property type="project" value="UniProtKB-KW"/>
</dbReference>
<reference evidence="2 3" key="1">
    <citation type="submission" date="2016-11" db="EMBL/GenBank/DDBJ databases">
        <authorList>
            <person name="Jaros S."/>
            <person name="Januszkiewicz K."/>
            <person name="Wedrychowicz H."/>
        </authorList>
    </citation>
    <scope>NUCLEOTIDE SEQUENCE [LARGE SCALE GENOMIC DNA]</scope>
    <source>
        <strain evidence="2 3">CGMCC 1.6102</strain>
    </source>
</reference>
<proteinExistence type="inferred from homology"/>
<dbReference type="SUPFAM" id="SSF53067">
    <property type="entry name" value="Actin-like ATPase domain"/>
    <property type="match status" value="1"/>
</dbReference>
<dbReference type="RefSeq" id="WP_073095855.1">
    <property type="nucleotide sequence ID" value="NZ_FRCY01000011.1"/>
</dbReference>
<keyword evidence="2" id="KW-0808">Transferase</keyword>
<dbReference type="STRING" id="388280.SAMN04488057_11148"/>
<gene>
    <name evidence="2" type="ORF">SAMN04488057_11148</name>
</gene>
<dbReference type="OrthoDB" id="49666at2"/>
<dbReference type="InterPro" id="IPR043129">
    <property type="entry name" value="ATPase_NBD"/>
</dbReference>
<dbReference type="Pfam" id="PF00480">
    <property type="entry name" value="ROK"/>
    <property type="match status" value="1"/>
</dbReference>
<keyword evidence="3" id="KW-1185">Reference proteome</keyword>
<organism evidence="2 3">
    <name type="scientific">Cyclobacterium lianum</name>
    <dbReference type="NCBI Taxonomy" id="388280"/>
    <lineage>
        <taxon>Bacteria</taxon>
        <taxon>Pseudomonadati</taxon>
        <taxon>Bacteroidota</taxon>
        <taxon>Cytophagia</taxon>
        <taxon>Cytophagales</taxon>
        <taxon>Cyclobacteriaceae</taxon>
        <taxon>Cyclobacterium</taxon>
    </lineage>
</organism>
<protein>
    <submittedName>
        <fullName evidence="2">Glucokinase</fullName>
    </submittedName>
</protein>
<dbReference type="PANTHER" id="PTHR18964">
    <property type="entry name" value="ROK (REPRESSOR, ORF, KINASE) FAMILY"/>
    <property type="match status" value="1"/>
</dbReference>
<dbReference type="CDD" id="cd23763">
    <property type="entry name" value="ASKHA_ATPase_ROK"/>
    <property type="match status" value="1"/>
</dbReference>
<sequence length="286" mass="30728">MSKVIGVDIGGSHISAGILSDDGMSIADTDLARGPVNSAGSREEILDAWSRCILALEIEADSRLGIAMPAPFDYENGISLMVTQGKYQALYRSDIRAALAERLCLPTKNVTFMNDAAAFLQGEAHVAGWPASVNLMGITLGTGLGGAFKSGHLAEDGAIWCIPFKGGIAEDLLSTAYFTRWARTEFGKEVEGLKDLLNDPQTRAETLSRLKDFAGNLADLILMLQDSRQSDIDKVVFGGNILKAEVYFLPLVREILQQKGFMAELHISKLGEKAAMIGASSVCIQT</sequence>
<accession>A0A1M7PW30</accession>
<dbReference type="InterPro" id="IPR000600">
    <property type="entry name" value="ROK"/>
</dbReference>
<evidence type="ECO:0000313" key="3">
    <source>
        <dbReference type="Proteomes" id="UP000184513"/>
    </source>
</evidence>